<organism evidence="1 2">
    <name type="scientific">Synechocystis salina LEGE 00031</name>
    <dbReference type="NCBI Taxonomy" id="1828736"/>
    <lineage>
        <taxon>Bacteria</taxon>
        <taxon>Bacillati</taxon>
        <taxon>Cyanobacteriota</taxon>
        <taxon>Cyanophyceae</taxon>
        <taxon>Synechococcales</taxon>
        <taxon>Merismopediaceae</taxon>
        <taxon>Synechocystis</taxon>
    </lineage>
</organism>
<comment type="caution">
    <text evidence="1">The sequence shown here is derived from an EMBL/GenBank/DDBJ whole genome shotgun (WGS) entry which is preliminary data.</text>
</comment>
<reference evidence="1 2" key="1">
    <citation type="submission" date="2020-10" db="EMBL/GenBank/DDBJ databases">
        <authorList>
            <person name="Castelo-Branco R."/>
            <person name="Eusebio N."/>
            <person name="Adriana R."/>
            <person name="Vieira A."/>
            <person name="Brugerolle De Fraissinette N."/>
            <person name="Rezende De Castro R."/>
            <person name="Schneider M.P."/>
            <person name="Vasconcelos V."/>
            <person name="Leao P.N."/>
        </authorList>
    </citation>
    <scope>NUCLEOTIDE SEQUENCE [LARGE SCALE GENOMIC DNA]</scope>
    <source>
        <strain evidence="1 2">LEGE 00031</strain>
    </source>
</reference>
<accession>A0ABR9VQ67</accession>
<name>A0ABR9VQ67_9SYNC</name>
<dbReference type="InterPro" id="IPR021679">
    <property type="entry name" value="Toxin_endonuclease_YhaV"/>
</dbReference>
<dbReference type="Pfam" id="PF11663">
    <property type="entry name" value="Toxin_YhaV"/>
    <property type="match status" value="1"/>
</dbReference>
<evidence type="ECO:0000313" key="2">
    <source>
        <dbReference type="Proteomes" id="UP000658720"/>
    </source>
</evidence>
<protein>
    <submittedName>
        <fullName evidence="1">Type II toxin-antitoxin system YhaV family toxin</fullName>
    </submittedName>
</protein>
<dbReference type="EMBL" id="JADEVV010000013">
    <property type="protein sequence ID" value="MBE9253495.1"/>
    <property type="molecule type" value="Genomic_DNA"/>
</dbReference>
<keyword evidence="2" id="KW-1185">Reference proteome</keyword>
<dbReference type="Proteomes" id="UP000658720">
    <property type="component" value="Unassembled WGS sequence"/>
</dbReference>
<gene>
    <name evidence="1" type="ORF">IQ217_06415</name>
</gene>
<evidence type="ECO:0000313" key="1">
    <source>
        <dbReference type="EMBL" id="MBE9253495.1"/>
    </source>
</evidence>
<proteinExistence type="predicted"/>
<sequence>MSIDESLVINGWKIFAHPLFLEQVEELVAQVEHLRQKHPKEYKKKNATKRLAAIAKLAFDVIPQDPTRNEYRQGSTLGNDYKHWFRAKFFQQHRLFFRYHQESKIILLAWVNDENSKRAYESSTDAYKVFRKMLENGHPPNDWNDLLIEAKSVGDRLQQIAEIDL</sequence>